<dbReference type="AlphaFoldDB" id="A0A0U3G8C8"/>
<gene>
    <name evidence="1" type="ORF">SAMN04489740_3877</name>
</gene>
<proteinExistence type="predicted"/>
<evidence type="ECO:0000313" key="1">
    <source>
        <dbReference type="EMBL" id="SEF03127.1"/>
    </source>
</evidence>
<name>A0A0U3G8C8_9MICC</name>
<protein>
    <submittedName>
        <fullName evidence="1">Uncharacterized protein</fullName>
    </submittedName>
</protein>
<accession>A0A1H5NQP2</accession>
<dbReference type="EMBL" id="FNTV01000001">
    <property type="protein sequence ID" value="SEF03127.1"/>
    <property type="molecule type" value="Genomic_DNA"/>
</dbReference>
<reference evidence="1 2" key="1">
    <citation type="submission" date="2016-10" db="EMBL/GenBank/DDBJ databases">
        <authorList>
            <person name="de Groot N.N."/>
        </authorList>
    </citation>
    <scope>NUCLEOTIDE SEQUENCE [LARGE SCALE GENOMIC DNA]</scope>
    <source>
        <strain evidence="1 2">DSM 22274</strain>
    </source>
</reference>
<dbReference type="KEGG" id="arw:MB46_12745"/>
<organism evidence="1 2">
    <name type="scientific">Arthrobacter alpinus</name>
    <dbReference type="NCBI Taxonomy" id="656366"/>
    <lineage>
        <taxon>Bacteria</taxon>
        <taxon>Bacillati</taxon>
        <taxon>Actinomycetota</taxon>
        <taxon>Actinomycetes</taxon>
        <taxon>Micrococcales</taxon>
        <taxon>Micrococcaceae</taxon>
        <taxon>Arthrobacter</taxon>
    </lineage>
</organism>
<dbReference type="RefSeq" id="WP_044578428.1">
    <property type="nucleotide sequence ID" value="NZ_CP013745.1"/>
</dbReference>
<accession>A0A0U3G8C8</accession>
<evidence type="ECO:0000313" key="2">
    <source>
        <dbReference type="Proteomes" id="UP000182725"/>
    </source>
</evidence>
<sequence length="72" mass="8129">MTPKKRWSELSKGRRGALMALGAVQIALQVAALRDISHRTPEHINGSKRWWVAASFLNFAGPIAWFLRGRKD</sequence>
<dbReference type="Proteomes" id="UP000182725">
    <property type="component" value="Unassembled WGS sequence"/>
</dbReference>